<organism evidence="2 3">
    <name type="scientific">Bradyrhizobium vignae</name>
    <dbReference type="NCBI Taxonomy" id="1549949"/>
    <lineage>
        <taxon>Bacteria</taxon>
        <taxon>Pseudomonadati</taxon>
        <taxon>Pseudomonadota</taxon>
        <taxon>Alphaproteobacteria</taxon>
        <taxon>Hyphomicrobiales</taxon>
        <taxon>Nitrobacteraceae</taxon>
        <taxon>Bradyrhizobium</taxon>
    </lineage>
</organism>
<feature type="region of interest" description="Disordered" evidence="1">
    <location>
        <begin position="186"/>
        <end position="205"/>
    </location>
</feature>
<evidence type="ECO:0000313" key="2">
    <source>
        <dbReference type="EMBL" id="SPP92750.1"/>
    </source>
</evidence>
<gene>
    <name evidence="2" type="ORF">BRAD3257_1627</name>
</gene>
<dbReference type="EMBL" id="LS398110">
    <property type="protein sequence ID" value="SPP92750.1"/>
    <property type="molecule type" value="Genomic_DNA"/>
</dbReference>
<protein>
    <submittedName>
        <fullName evidence="2">Uncharacterized protein</fullName>
    </submittedName>
</protein>
<feature type="compositionally biased region" description="Polar residues" evidence="1">
    <location>
        <begin position="187"/>
        <end position="196"/>
    </location>
</feature>
<dbReference type="RefSeq" id="WP_122401302.1">
    <property type="nucleotide sequence ID" value="NZ_LS398110.1"/>
</dbReference>
<reference evidence="2 3" key="1">
    <citation type="submission" date="2018-03" db="EMBL/GenBank/DDBJ databases">
        <authorList>
            <person name="Gully D."/>
        </authorList>
    </citation>
    <scope>NUCLEOTIDE SEQUENCE [LARGE SCALE GENOMIC DNA]</scope>
    <source>
        <strain evidence="2">ORS3257</strain>
    </source>
</reference>
<dbReference type="Proteomes" id="UP000246085">
    <property type="component" value="Chromosome BRAD3257"/>
</dbReference>
<accession>A0A2U3PUB7</accession>
<evidence type="ECO:0000313" key="3">
    <source>
        <dbReference type="Proteomes" id="UP000246085"/>
    </source>
</evidence>
<dbReference type="AlphaFoldDB" id="A0A2U3PUB7"/>
<evidence type="ECO:0000256" key="1">
    <source>
        <dbReference type="SAM" id="MobiDB-lite"/>
    </source>
</evidence>
<sequence length="368" mass="38883">MRAIIAALVLFVTIVNPVHARGPYGRISVAGWSGGAYTDDKTGQFSNCIASANYKSGINFGVLVTKTYSWVLAFTHQSWTLSQGQKFPIVLSFDGRNTFNVDAVAISGTMVFVPMPDNSALIKSFRAARTMSAFAQGHLFQFDLSGTSVLIPALVTCVKTINAGGIAAASDFTAAVTANATPKLVAPNTSPTNASSLEPARPQEGSAELQLEAMQLASNFILKANSLSHPALVSRSETPVALASTGAAWKADNATGFVRIIPPQPNVAGLDVAAAIVGNDAKDCKGKFASARNSELIDSEVVFRGMSSCEDSEKSAIAEYFILPRKAGGFIMFSVITPTKTIGQQIQGQQRDELNASFRKAAYTSVNQ</sequence>
<name>A0A2U3PUB7_9BRAD</name>
<proteinExistence type="predicted"/>
<dbReference type="KEGG" id="bvz:BRAD3257_1627"/>